<evidence type="ECO:0000256" key="1">
    <source>
        <dbReference type="SAM" id="Phobius"/>
    </source>
</evidence>
<gene>
    <name evidence="2" type="ORF">IAD24_04010</name>
</gene>
<evidence type="ECO:0000313" key="2">
    <source>
        <dbReference type="EMBL" id="HIU94303.1"/>
    </source>
</evidence>
<feature type="transmembrane region" description="Helical" evidence="1">
    <location>
        <begin position="60"/>
        <end position="81"/>
    </location>
</feature>
<name>A0A9D1N312_9FIRM</name>
<sequence>MLGKLFRHDMRALSKTLRWVVLGVVALALLASLVTAIELRMSVNNYADFLQNTQLYAMFGMTQMLTVIGVAASGLLALFFICRHFYRNLFCDEGYLTHTLPVSPAALLGSKLLAGQVWMLLSSLSIVLALALFLLLGTSAETLFNTELFREMFRALTAEPLPKGVGGLLLQLLLYALAASVAGMLQLYMALTIGCAIGRKHRVAIAVCVYIGLAFAVSMLSAAFSLPVLISQLFAGMADGNMGPELTEQLVLSTFGRALWVQIGVYAALAAGYFFLAEHLMRRKLNLQ</sequence>
<reference evidence="2" key="1">
    <citation type="submission" date="2020-10" db="EMBL/GenBank/DDBJ databases">
        <authorList>
            <person name="Gilroy R."/>
        </authorList>
    </citation>
    <scope>NUCLEOTIDE SEQUENCE</scope>
    <source>
        <strain evidence="2">ChiGjej2B2-16831</strain>
    </source>
</reference>
<dbReference type="Proteomes" id="UP000824128">
    <property type="component" value="Unassembled WGS sequence"/>
</dbReference>
<keyword evidence="1" id="KW-1133">Transmembrane helix</keyword>
<comment type="caution">
    <text evidence="2">The sequence shown here is derived from an EMBL/GenBank/DDBJ whole genome shotgun (WGS) entry which is preliminary data.</text>
</comment>
<dbReference type="EMBL" id="DVNZ01000128">
    <property type="protein sequence ID" value="HIU94303.1"/>
    <property type="molecule type" value="Genomic_DNA"/>
</dbReference>
<keyword evidence="1" id="KW-0812">Transmembrane</keyword>
<accession>A0A9D1N312</accession>
<dbReference type="AlphaFoldDB" id="A0A9D1N312"/>
<keyword evidence="1" id="KW-0472">Membrane</keyword>
<organism evidence="2 3">
    <name type="scientific">Candidatus Aphodomorpha intestinavium</name>
    <dbReference type="NCBI Taxonomy" id="2840672"/>
    <lineage>
        <taxon>Bacteria</taxon>
        <taxon>Bacillati</taxon>
        <taxon>Bacillota</taxon>
        <taxon>Clostridia</taxon>
        <taxon>Eubacteriales</taxon>
        <taxon>Candidatus Aphodomorpha</taxon>
    </lineage>
</organism>
<reference evidence="2" key="2">
    <citation type="journal article" date="2021" name="PeerJ">
        <title>Extensive microbial diversity within the chicken gut microbiome revealed by metagenomics and culture.</title>
        <authorList>
            <person name="Gilroy R."/>
            <person name="Ravi A."/>
            <person name="Getino M."/>
            <person name="Pursley I."/>
            <person name="Horton D.L."/>
            <person name="Alikhan N.F."/>
            <person name="Baker D."/>
            <person name="Gharbi K."/>
            <person name="Hall N."/>
            <person name="Watson M."/>
            <person name="Adriaenssens E.M."/>
            <person name="Foster-Nyarko E."/>
            <person name="Jarju S."/>
            <person name="Secka A."/>
            <person name="Antonio M."/>
            <person name="Oren A."/>
            <person name="Chaudhuri R.R."/>
            <person name="La Ragione R."/>
            <person name="Hildebrand F."/>
            <person name="Pallen M.J."/>
        </authorList>
    </citation>
    <scope>NUCLEOTIDE SEQUENCE</scope>
    <source>
        <strain evidence="2">ChiGjej2B2-16831</strain>
    </source>
</reference>
<proteinExistence type="predicted"/>
<feature type="transmembrane region" description="Helical" evidence="1">
    <location>
        <begin position="168"/>
        <end position="191"/>
    </location>
</feature>
<feature type="transmembrane region" description="Helical" evidence="1">
    <location>
        <begin position="203"/>
        <end position="230"/>
    </location>
</feature>
<protein>
    <submittedName>
        <fullName evidence="2">Uncharacterized protein</fullName>
    </submittedName>
</protein>
<feature type="transmembrane region" description="Helical" evidence="1">
    <location>
        <begin position="117"/>
        <end position="136"/>
    </location>
</feature>
<evidence type="ECO:0000313" key="3">
    <source>
        <dbReference type="Proteomes" id="UP000824128"/>
    </source>
</evidence>
<feature type="transmembrane region" description="Helical" evidence="1">
    <location>
        <begin position="250"/>
        <end position="276"/>
    </location>
</feature>